<feature type="transmembrane region" description="Helical" evidence="7">
    <location>
        <begin position="293"/>
        <end position="311"/>
    </location>
</feature>
<proteinExistence type="inferred from homology"/>
<dbReference type="InterPro" id="IPR005016">
    <property type="entry name" value="TDE1/TMS"/>
</dbReference>
<evidence type="ECO:0000256" key="8">
    <source>
        <dbReference type="SAM" id="SignalP"/>
    </source>
</evidence>
<keyword evidence="3 7" id="KW-0812">Transmembrane</keyword>
<dbReference type="AlphaFoldDB" id="A0AAD9P7F2"/>
<sequence length="461" mass="51654">MYTILLLVVTIIACLMQVSQVQDFLAENITNFNETCVLLKMGENCHTLIGYLAVYRVAFSMVVFHGVLMILTLGVSTSGSWRASLHNGYWLFKVIILLGICAASFYIPTFENYSLVWMYVGMVGGFLFIVLQLVLLVDFAHSWNSRWHGRAQSDNGSSCWIAGLYLHACVFLIGAAMGALLLFLYYGLSPWCKENKIFIGVNAGLCVLICVISVLPSTKSCNRNTGLLQASLISLYVMYLTWTAVTSEPPKRATDSVHVEVPLMEDEAPSYFSQQPQLMHCRPEYFTRNSEMTSAYVGAAIMMLMAVFTSLRTAQKSNRLGIPLNDPQTDCCCCCCVCQMSGSAMTRGGQKVILDERDGVIYSYSFFHFIFTVANLYIMMQLTMWYKPQGSKLENFGLNWPSVWVKMVSSWICVIIYVWTLLFPKCIPGRDFSLIDATLSRQPRSPRRGKIGGSANDSTHV</sequence>
<dbReference type="PANTHER" id="PTHR10383">
    <property type="entry name" value="SERINE INCORPORATOR"/>
    <property type="match status" value="1"/>
</dbReference>
<evidence type="ECO:0000256" key="5">
    <source>
        <dbReference type="ARBA" id="ARBA00023136"/>
    </source>
</evidence>
<evidence type="ECO:0000256" key="4">
    <source>
        <dbReference type="ARBA" id="ARBA00022989"/>
    </source>
</evidence>
<comment type="subcellular location">
    <subcellularLocation>
        <location evidence="1">Membrane</location>
        <topology evidence="1">Multi-pass membrane protein</topology>
    </subcellularLocation>
</comment>
<dbReference type="GO" id="GO:0016020">
    <property type="term" value="C:membrane"/>
    <property type="evidence" value="ECO:0007669"/>
    <property type="project" value="UniProtKB-SubCell"/>
</dbReference>
<feature type="transmembrane region" description="Helical" evidence="7">
    <location>
        <begin position="361"/>
        <end position="383"/>
    </location>
</feature>
<evidence type="ECO:0000313" key="10">
    <source>
        <dbReference type="Proteomes" id="UP001209878"/>
    </source>
</evidence>
<dbReference type="Pfam" id="PF03348">
    <property type="entry name" value="Serinc"/>
    <property type="match status" value="1"/>
</dbReference>
<evidence type="ECO:0000256" key="7">
    <source>
        <dbReference type="SAM" id="Phobius"/>
    </source>
</evidence>
<keyword evidence="8" id="KW-0732">Signal</keyword>
<dbReference type="EMBL" id="JAODUO010000102">
    <property type="protein sequence ID" value="KAK2189574.1"/>
    <property type="molecule type" value="Genomic_DNA"/>
</dbReference>
<evidence type="ECO:0000313" key="9">
    <source>
        <dbReference type="EMBL" id="KAK2189574.1"/>
    </source>
</evidence>
<feature type="transmembrane region" description="Helical" evidence="7">
    <location>
        <begin position="116"/>
        <end position="139"/>
    </location>
</feature>
<feature type="region of interest" description="Disordered" evidence="6">
    <location>
        <begin position="442"/>
        <end position="461"/>
    </location>
</feature>
<feature type="transmembrane region" description="Helical" evidence="7">
    <location>
        <begin position="50"/>
        <end position="76"/>
    </location>
</feature>
<reference evidence="9" key="1">
    <citation type="journal article" date="2023" name="Mol. Biol. Evol.">
        <title>Third-Generation Sequencing Reveals the Adaptive Role of the Epigenome in Three Deep-Sea Polychaetes.</title>
        <authorList>
            <person name="Perez M."/>
            <person name="Aroh O."/>
            <person name="Sun Y."/>
            <person name="Lan Y."/>
            <person name="Juniper S.K."/>
            <person name="Young C.R."/>
            <person name="Angers B."/>
            <person name="Qian P.Y."/>
        </authorList>
    </citation>
    <scope>NUCLEOTIDE SEQUENCE</scope>
    <source>
        <strain evidence="9">R07B-5</strain>
    </source>
</reference>
<feature type="transmembrane region" description="Helical" evidence="7">
    <location>
        <begin position="160"/>
        <end position="185"/>
    </location>
</feature>
<feature type="transmembrane region" description="Helical" evidence="7">
    <location>
        <begin position="88"/>
        <end position="110"/>
    </location>
</feature>
<gene>
    <name evidence="9" type="ORF">NP493_102g02034</name>
</gene>
<keyword evidence="10" id="KW-1185">Reference proteome</keyword>
<dbReference type="PANTHER" id="PTHR10383:SF9">
    <property type="entry name" value="SERINE INCORPORATOR, ISOFORM F"/>
    <property type="match status" value="1"/>
</dbReference>
<evidence type="ECO:0008006" key="11">
    <source>
        <dbReference type="Google" id="ProtNLM"/>
    </source>
</evidence>
<evidence type="ECO:0000256" key="1">
    <source>
        <dbReference type="ARBA" id="ARBA00004141"/>
    </source>
</evidence>
<evidence type="ECO:0000256" key="6">
    <source>
        <dbReference type="SAM" id="MobiDB-lite"/>
    </source>
</evidence>
<name>A0AAD9P7F2_RIDPI</name>
<keyword evidence="4 7" id="KW-1133">Transmembrane helix</keyword>
<evidence type="ECO:0000256" key="3">
    <source>
        <dbReference type="ARBA" id="ARBA00022692"/>
    </source>
</evidence>
<feature type="transmembrane region" description="Helical" evidence="7">
    <location>
        <begin position="227"/>
        <end position="245"/>
    </location>
</feature>
<feature type="chain" id="PRO_5041974257" description="Serine incorporator 5" evidence="8">
    <location>
        <begin position="22"/>
        <end position="461"/>
    </location>
</feature>
<keyword evidence="5 7" id="KW-0472">Membrane</keyword>
<feature type="signal peptide" evidence="8">
    <location>
        <begin position="1"/>
        <end position="21"/>
    </location>
</feature>
<dbReference type="Proteomes" id="UP001209878">
    <property type="component" value="Unassembled WGS sequence"/>
</dbReference>
<comment type="caution">
    <text evidence="9">The sequence shown here is derived from an EMBL/GenBank/DDBJ whole genome shotgun (WGS) entry which is preliminary data.</text>
</comment>
<feature type="transmembrane region" description="Helical" evidence="7">
    <location>
        <begin position="403"/>
        <end position="423"/>
    </location>
</feature>
<organism evidence="9 10">
    <name type="scientific">Ridgeia piscesae</name>
    <name type="common">Tubeworm</name>
    <dbReference type="NCBI Taxonomy" id="27915"/>
    <lineage>
        <taxon>Eukaryota</taxon>
        <taxon>Metazoa</taxon>
        <taxon>Spiralia</taxon>
        <taxon>Lophotrochozoa</taxon>
        <taxon>Annelida</taxon>
        <taxon>Polychaeta</taxon>
        <taxon>Sedentaria</taxon>
        <taxon>Canalipalpata</taxon>
        <taxon>Sabellida</taxon>
        <taxon>Siboglinidae</taxon>
        <taxon>Ridgeia</taxon>
    </lineage>
</organism>
<evidence type="ECO:0000256" key="2">
    <source>
        <dbReference type="ARBA" id="ARBA00006665"/>
    </source>
</evidence>
<protein>
    <recommendedName>
        <fullName evidence="11">Serine incorporator 5</fullName>
    </recommendedName>
</protein>
<comment type="similarity">
    <text evidence="2">Belongs to the TDE1 family.</text>
</comment>
<feature type="transmembrane region" description="Helical" evidence="7">
    <location>
        <begin position="197"/>
        <end position="215"/>
    </location>
</feature>
<accession>A0AAD9P7F2</accession>